<evidence type="ECO:0000313" key="1">
    <source>
        <dbReference type="EMBL" id="VAV86983.1"/>
    </source>
</evidence>
<reference evidence="1" key="1">
    <citation type="submission" date="2018-06" db="EMBL/GenBank/DDBJ databases">
        <authorList>
            <person name="Zhirakovskaya E."/>
        </authorList>
    </citation>
    <scope>NUCLEOTIDE SEQUENCE</scope>
</reference>
<proteinExistence type="predicted"/>
<dbReference type="AlphaFoldDB" id="A0A3B0RR07"/>
<name>A0A3B0RR07_9ZZZZ</name>
<protein>
    <submittedName>
        <fullName evidence="1">Exported protein</fullName>
    </submittedName>
</protein>
<dbReference type="Gene3D" id="2.60.120.1140">
    <property type="entry name" value="Protein of unknown function DUF192"/>
    <property type="match status" value="1"/>
</dbReference>
<accession>A0A3B0RR07</accession>
<gene>
    <name evidence="1" type="ORF">MNBD_ALPHA04-320</name>
</gene>
<dbReference type="PANTHER" id="PTHR37953">
    <property type="entry name" value="UPF0127 PROTEIN MJ1496"/>
    <property type="match status" value="1"/>
</dbReference>
<dbReference type="PANTHER" id="PTHR37953:SF1">
    <property type="entry name" value="UPF0127 PROTEIN MJ1496"/>
    <property type="match status" value="1"/>
</dbReference>
<dbReference type="InterPro" id="IPR003795">
    <property type="entry name" value="DUF192"/>
</dbReference>
<organism evidence="1">
    <name type="scientific">hydrothermal vent metagenome</name>
    <dbReference type="NCBI Taxonomy" id="652676"/>
    <lineage>
        <taxon>unclassified sequences</taxon>
        <taxon>metagenomes</taxon>
        <taxon>ecological metagenomes</taxon>
    </lineage>
</organism>
<dbReference type="Pfam" id="PF02643">
    <property type="entry name" value="DUF192"/>
    <property type="match status" value="1"/>
</dbReference>
<dbReference type="InterPro" id="IPR038695">
    <property type="entry name" value="Saro_0823-like_sf"/>
</dbReference>
<dbReference type="EMBL" id="UOEF01000002">
    <property type="protein sequence ID" value="VAV86983.1"/>
    <property type="molecule type" value="Genomic_DNA"/>
</dbReference>
<sequence length="167" mass="18147">MAFLNRLSIVGTAVLCCANLSSCYAQNDTGAQNSPVQSQISEAGLKLTQLTIRSGKKAHEFSVEIARSQEEQAKGLMFRTTLLPDRGMIFPFPEDKIASFWMRNTVIPLDIIFIRRNGTIESIAANTTPYSLEPVTSGGKVASVLELAGGRAAELNLNPGDKVSWQE</sequence>